<name>A0A1Y6CYR0_9GAMM</name>
<gene>
    <name evidence="2" type="ORF">SAMN02949497_2800</name>
</gene>
<dbReference type="Proteomes" id="UP000192923">
    <property type="component" value="Unassembled WGS sequence"/>
</dbReference>
<dbReference type="Pfam" id="PF04577">
    <property type="entry name" value="Glyco_transf_61"/>
    <property type="match status" value="1"/>
</dbReference>
<dbReference type="STRING" id="1760988.SAMN02949497_2800"/>
<proteinExistence type="predicted"/>
<sequence>MGSSQVFPLDIDTLPKNLGEGSNLAFQSQPIRYQAAPGRVYPRKQPLGICGPGAKQAGSVIDKLSAPPPATPWSGFVGLCDATIIAKGLTLTGDNRILLGRGLMLNPKSFPQAPLASLAAKDPAMPGTYRVDKPEEAIYLAGTVCNLGLPGARIYGHWIVDVLPRLYKTLGHGLVIDHYVMGETRKPWQNDILKAVGVAEDKFLFWDARQYRLEAERLVVPTFARISSELHEEFMDVHIFLREKHAASELGSPATDKLFIARAEGGNRQLANRDAVEAVFADHGFEIFRPELWPFVEQIKKLARAAVVAGECGSGMHNTVFCRPGTRVGVLQSSANLSFLQGQIALHAQHDLYYLIGMPIDPKEAYLKSSWRVDIADAHRFIAMLS</sequence>
<evidence type="ECO:0000313" key="2">
    <source>
        <dbReference type="EMBL" id="SMF95436.1"/>
    </source>
</evidence>
<dbReference type="GO" id="GO:0016757">
    <property type="term" value="F:glycosyltransferase activity"/>
    <property type="evidence" value="ECO:0007669"/>
    <property type="project" value="InterPro"/>
</dbReference>
<evidence type="ECO:0000259" key="1">
    <source>
        <dbReference type="Pfam" id="PF04577"/>
    </source>
</evidence>
<feature type="domain" description="Glycosyltransferase 61 catalytic" evidence="1">
    <location>
        <begin position="155"/>
        <end position="328"/>
    </location>
</feature>
<reference evidence="2 3" key="1">
    <citation type="submission" date="2016-12" db="EMBL/GenBank/DDBJ databases">
        <authorList>
            <person name="Song W.-J."/>
            <person name="Kurnit D.M."/>
        </authorList>
    </citation>
    <scope>NUCLEOTIDE SEQUENCE [LARGE SCALE GENOMIC DNA]</scope>
    <source>
        <strain evidence="2 3">175</strain>
    </source>
</reference>
<dbReference type="InterPro" id="IPR049625">
    <property type="entry name" value="Glyco_transf_61_cat"/>
</dbReference>
<dbReference type="AlphaFoldDB" id="A0A1Y6CYR0"/>
<accession>A0A1Y6CYR0</accession>
<organism evidence="2 3">
    <name type="scientific">Methylomagnum ishizawai</name>
    <dbReference type="NCBI Taxonomy" id="1760988"/>
    <lineage>
        <taxon>Bacteria</taxon>
        <taxon>Pseudomonadati</taxon>
        <taxon>Pseudomonadota</taxon>
        <taxon>Gammaproteobacteria</taxon>
        <taxon>Methylococcales</taxon>
        <taxon>Methylococcaceae</taxon>
        <taxon>Methylomagnum</taxon>
    </lineage>
</organism>
<evidence type="ECO:0000313" key="3">
    <source>
        <dbReference type="Proteomes" id="UP000192923"/>
    </source>
</evidence>
<dbReference type="EMBL" id="FXAM01000001">
    <property type="protein sequence ID" value="SMF95436.1"/>
    <property type="molecule type" value="Genomic_DNA"/>
</dbReference>
<protein>
    <recommendedName>
        <fullName evidence="1">Glycosyltransferase 61 catalytic domain-containing protein</fullName>
    </recommendedName>
</protein>
<dbReference type="OrthoDB" id="288532at2"/>
<keyword evidence="3" id="KW-1185">Reference proteome</keyword>